<evidence type="ECO:0000256" key="2">
    <source>
        <dbReference type="ARBA" id="ARBA00012522"/>
    </source>
</evidence>
<feature type="transmembrane region" description="Helical" evidence="9">
    <location>
        <begin position="137"/>
        <end position="153"/>
    </location>
</feature>
<evidence type="ECO:0000256" key="6">
    <source>
        <dbReference type="ARBA" id="ARBA00046320"/>
    </source>
</evidence>
<comment type="function">
    <text evidence="9">Plays a key role in early steps of protein N-linked glycosylation by being involved in the conversion of polyprenol into dolichol. Acts as a polyprenal reductase that mediates the reduction of polyprenal into dolichal in a NADP-dependent mechanism. Dolichols are required for the synthesis of dolichol-linked monosaccharides and the oligosaccharide precursor used for N-glycosylation.</text>
</comment>
<keyword evidence="5 9" id="KW-0472">Membrane</keyword>
<dbReference type="GO" id="GO:0016095">
    <property type="term" value="P:polyprenol catabolic process"/>
    <property type="evidence" value="ECO:0007669"/>
    <property type="project" value="UniProtKB-UniRule"/>
</dbReference>
<protein>
    <recommendedName>
        <fullName evidence="7 9">Polyprenal reductase</fullName>
        <ecNumber evidence="2 9">1.3.1.94</ecNumber>
    </recommendedName>
</protein>
<evidence type="ECO:0000313" key="12">
    <source>
        <dbReference type="Proteomes" id="UP000005408"/>
    </source>
</evidence>
<evidence type="ECO:0000256" key="5">
    <source>
        <dbReference type="ARBA" id="ARBA00023136"/>
    </source>
</evidence>
<keyword evidence="9" id="KW-0560">Oxidoreductase</keyword>
<comment type="catalytic activity">
    <reaction evidence="8 9">
        <text>a di-trans,poly-cis-dolichal + NADP(+) = a di-trans,poly-cis-polyprenal + NADPH + H(+)</text>
        <dbReference type="Rhea" id="RHEA:80727"/>
        <dbReference type="Rhea" id="RHEA-COMP:19536"/>
        <dbReference type="Rhea" id="RHEA-COMP:19537"/>
        <dbReference type="ChEBI" id="CHEBI:15378"/>
        <dbReference type="ChEBI" id="CHEBI:57783"/>
        <dbReference type="ChEBI" id="CHEBI:58349"/>
        <dbReference type="ChEBI" id="CHEBI:231623"/>
        <dbReference type="ChEBI" id="CHEBI:231637"/>
        <dbReference type="EC" id="1.3.1.94"/>
    </reaction>
    <physiologicalReaction direction="right-to-left" evidence="8 9">
        <dbReference type="Rhea" id="RHEA:80729"/>
    </physiologicalReaction>
</comment>
<dbReference type="PANTHER" id="PTHR14624:SF0">
    <property type="entry name" value="POLYPRENOL REDUCTASE"/>
    <property type="match status" value="1"/>
</dbReference>
<evidence type="ECO:0000256" key="8">
    <source>
        <dbReference type="ARBA" id="ARBA00049427"/>
    </source>
</evidence>
<dbReference type="EC" id="1.3.1.94" evidence="2 9"/>
<feature type="transmembrane region" description="Helical" evidence="9">
    <location>
        <begin position="95"/>
        <end position="117"/>
    </location>
</feature>
<evidence type="ECO:0000313" key="11">
    <source>
        <dbReference type="EnsemblMetazoa" id="G24309.3:cds"/>
    </source>
</evidence>
<evidence type="ECO:0000256" key="4">
    <source>
        <dbReference type="ARBA" id="ARBA00022989"/>
    </source>
</evidence>
<dbReference type="InterPro" id="IPR039698">
    <property type="entry name" value="Dfg10/SRD5A3"/>
</dbReference>
<accession>A0A8W8KKQ9</accession>
<reference evidence="11" key="1">
    <citation type="submission" date="2022-08" db="UniProtKB">
        <authorList>
            <consortium name="EnsemblMetazoa"/>
        </authorList>
    </citation>
    <scope>IDENTIFICATION</scope>
    <source>
        <strain evidence="11">05x7-T-G4-1.051#20</strain>
    </source>
</reference>
<dbReference type="GO" id="GO:0006488">
    <property type="term" value="P:dolichol-linked oligosaccharide biosynthetic process"/>
    <property type="evidence" value="ECO:0007669"/>
    <property type="project" value="UniProtKB-UniRule"/>
</dbReference>
<feature type="transmembrane region" description="Helical" evidence="9">
    <location>
        <begin position="194"/>
        <end position="212"/>
    </location>
</feature>
<feature type="transmembrane region" description="Helical" evidence="9">
    <location>
        <begin position="20"/>
        <end position="42"/>
    </location>
</feature>
<keyword evidence="9" id="KW-0256">Endoplasmic reticulum</keyword>
<evidence type="ECO:0000259" key="10">
    <source>
        <dbReference type="Pfam" id="PF02544"/>
    </source>
</evidence>
<dbReference type="Proteomes" id="UP000005408">
    <property type="component" value="Unassembled WGS sequence"/>
</dbReference>
<keyword evidence="12" id="KW-1185">Reference proteome</keyword>
<sequence>MEFSLTSHFLQVPKRWFWHFYCSGLLIHTALLTVMVYSVFVADKFPEEVSLFLGYIRIPASESELLPPAQILAVLLMGEVQMIRRLTECIFVNSYSASTMSVVIYLTGVFFYCFQGISIVCLMQEKTLTLSAIWSDLQWYNYLLITMFLYFSYKQHILNNILSSLRCNEQGAVVTDKHLIPEGDLFQHSSCPHFFMEILIYSVYCAMFWWRHTVCNSVGLFVLVNQLLAGHLAHRWYQENFPNYPRERTPVIPLVHYSRLAGVPPPKKKKC</sequence>
<comment type="subcellular location">
    <subcellularLocation>
        <location evidence="1">Endomembrane system</location>
        <topology evidence="1">Multi-pass membrane protein</topology>
    </subcellularLocation>
    <subcellularLocation>
        <location evidence="9">Endoplasmic reticulum membrane</location>
    </subcellularLocation>
</comment>
<comment type="similarity">
    <text evidence="6 9">Belongs to the steroid 5-alpha reductase family. Polyprenal reductase subfamily.</text>
</comment>
<dbReference type="Pfam" id="PF02544">
    <property type="entry name" value="Steroid_dh"/>
    <property type="match status" value="1"/>
</dbReference>
<name>A0A8W8KKQ9_MAGGI</name>
<organism evidence="11 12">
    <name type="scientific">Magallana gigas</name>
    <name type="common">Pacific oyster</name>
    <name type="synonym">Crassostrea gigas</name>
    <dbReference type="NCBI Taxonomy" id="29159"/>
    <lineage>
        <taxon>Eukaryota</taxon>
        <taxon>Metazoa</taxon>
        <taxon>Spiralia</taxon>
        <taxon>Lophotrochozoa</taxon>
        <taxon>Mollusca</taxon>
        <taxon>Bivalvia</taxon>
        <taxon>Autobranchia</taxon>
        <taxon>Pteriomorphia</taxon>
        <taxon>Ostreida</taxon>
        <taxon>Ostreoidea</taxon>
        <taxon>Ostreidae</taxon>
        <taxon>Magallana</taxon>
    </lineage>
</organism>
<keyword evidence="3 9" id="KW-0812">Transmembrane</keyword>
<dbReference type="PROSITE" id="PS50244">
    <property type="entry name" value="S5A_REDUCTASE"/>
    <property type="match status" value="1"/>
</dbReference>
<evidence type="ECO:0000256" key="9">
    <source>
        <dbReference type="RuleBase" id="RU367081"/>
    </source>
</evidence>
<feature type="domain" description="3-oxo-5-alpha-steroid 4-dehydrogenase C-terminal" evidence="10">
    <location>
        <begin position="99"/>
        <end position="255"/>
    </location>
</feature>
<dbReference type="InterPro" id="IPR001104">
    <property type="entry name" value="3-oxo-5_a-steroid_4-DH_C"/>
</dbReference>
<dbReference type="PANTHER" id="PTHR14624">
    <property type="entry name" value="DFG10 PROTEIN"/>
    <property type="match status" value="1"/>
</dbReference>
<dbReference type="GO" id="GO:0160198">
    <property type="term" value="F:polyprenal reductase activity"/>
    <property type="evidence" value="ECO:0007669"/>
    <property type="project" value="UniProtKB-EC"/>
</dbReference>
<evidence type="ECO:0000256" key="1">
    <source>
        <dbReference type="ARBA" id="ARBA00004127"/>
    </source>
</evidence>
<comment type="pathway">
    <text evidence="9">Protein modification; protein glycosylation.</text>
</comment>
<evidence type="ECO:0000256" key="3">
    <source>
        <dbReference type="ARBA" id="ARBA00022692"/>
    </source>
</evidence>
<dbReference type="GO" id="GO:0005789">
    <property type="term" value="C:endoplasmic reticulum membrane"/>
    <property type="evidence" value="ECO:0007669"/>
    <property type="project" value="UniProtKB-SubCell"/>
</dbReference>
<dbReference type="EnsemblMetazoa" id="G24309.3">
    <property type="protein sequence ID" value="G24309.3:cds"/>
    <property type="gene ID" value="G24309"/>
</dbReference>
<proteinExistence type="inferred from homology"/>
<keyword evidence="9" id="KW-0521">NADP</keyword>
<dbReference type="GO" id="GO:0003865">
    <property type="term" value="F:3-oxo-5-alpha-steroid 4-dehydrogenase activity"/>
    <property type="evidence" value="ECO:0007669"/>
    <property type="project" value="TreeGrafter"/>
</dbReference>
<keyword evidence="4 9" id="KW-1133">Transmembrane helix</keyword>
<evidence type="ECO:0000256" key="7">
    <source>
        <dbReference type="ARBA" id="ARBA00047186"/>
    </source>
</evidence>
<dbReference type="AlphaFoldDB" id="A0A8W8KKQ9"/>
<dbReference type="GO" id="GO:0102389">
    <property type="term" value="F:polyprenol reductase activity"/>
    <property type="evidence" value="ECO:0007669"/>
    <property type="project" value="UniProtKB-UniRule"/>
</dbReference>